<name>A0A445MVY3_9BACT</name>
<dbReference type="AlphaFoldDB" id="A0A445MVY3"/>
<gene>
    <name evidence="1" type="ORF">PITCH_A1920053</name>
</gene>
<protein>
    <submittedName>
        <fullName evidence="1">Uncharacterized protein</fullName>
    </submittedName>
</protein>
<organism evidence="1">
    <name type="scientific">uncultured Desulfobacterium sp</name>
    <dbReference type="NCBI Taxonomy" id="201089"/>
    <lineage>
        <taxon>Bacteria</taxon>
        <taxon>Pseudomonadati</taxon>
        <taxon>Thermodesulfobacteriota</taxon>
        <taxon>Desulfobacteria</taxon>
        <taxon>Desulfobacterales</taxon>
        <taxon>Desulfobacteriaceae</taxon>
        <taxon>Desulfobacterium</taxon>
        <taxon>environmental samples</taxon>
    </lineage>
</organism>
<proteinExistence type="predicted"/>
<dbReference type="EMBL" id="OJIN01000104">
    <property type="protein sequence ID" value="SPD73714.1"/>
    <property type="molecule type" value="Genomic_DNA"/>
</dbReference>
<sequence length="59" mass="6410">MKSQICPNCGCVGRVPERFISGSSTAKCEMCGTEIYLYDGDVDPFEFPGQKKGDSEQIG</sequence>
<evidence type="ECO:0000313" key="1">
    <source>
        <dbReference type="EMBL" id="SPD73714.1"/>
    </source>
</evidence>
<accession>A0A445MVY3</accession>
<reference evidence="1" key="1">
    <citation type="submission" date="2018-01" db="EMBL/GenBank/DDBJ databases">
        <authorList>
            <person name="Regsiter A."/>
            <person name="William W."/>
        </authorList>
    </citation>
    <scope>NUCLEOTIDE SEQUENCE</scope>
    <source>
        <strain evidence="1">TRIP AH-1</strain>
    </source>
</reference>